<dbReference type="Gramene" id="PGSC0003DMT400089609">
    <property type="protein sequence ID" value="PGSC0003DMT400089609"/>
    <property type="gene ID" value="PGSC0003DMG400039180"/>
</dbReference>
<reference evidence="1" key="2">
    <citation type="submission" date="2015-06" db="UniProtKB">
        <authorList>
            <consortium name="EnsemblPlants"/>
        </authorList>
    </citation>
    <scope>IDENTIFICATION</scope>
    <source>
        <strain evidence="1">DM1-3 516 R44</strain>
    </source>
</reference>
<dbReference type="InParanoid" id="M1DII2"/>
<reference evidence="2" key="1">
    <citation type="journal article" date="2011" name="Nature">
        <title>Genome sequence and analysis of the tuber crop potato.</title>
        <authorList>
            <consortium name="The Potato Genome Sequencing Consortium"/>
        </authorList>
    </citation>
    <scope>NUCLEOTIDE SEQUENCE [LARGE SCALE GENOMIC DNA]</scope>
    <source>
        <strain evidence="2">cv. DM1-3 516 R44</strain>
    </source>
</reference>
<dbReference type="CDD" id="cd09272">
    <property type="entry name" value="RNase_HI_RT_Ty1"/>
    <property type="match status" value="1"/>
</dbReference>
<protein>
    <submittedName>
        <fullName evidence="1">Gag-pol polyprotein</fullName>
    </submittedName>
</protein>
<name>M1DII2_SOLTU</name>
<dbReference type="HOGENOM" id="CLU_954460_0_0_1"/>
<evidence type="ECO:0000313" key="1">
    <source>
        <dbReference type="EnsemblPlants" id="PGSC0003DMT400089609"/>
    </source>
</evidence>
<dbReference type="PaxDb" id="4113-PGSC0003DMT400089609"/>
<keyword evidence="2" id="KW-1185">Reference proteome</keyword>
<sequence length="292" mass="33568">MEAIYPMNPIVGMAVIRVRDFTRINPLDFHGSKVGEDPQEFIVEIHKIVEIMFGGQGHSQFRKKFSSQGSSNVMTSNFNKDRVSNPMPQDGGGNGSSIPGCQKCNKSRSGKCLFSMDTCYGCEKSGHKVKYFWVQAGKSNDGAPHQNMFYALQTRHYHEDSLNIMMSHSDYPSYVYNINALNMDKNPVHHKKTKQIDMRHHFLRDNVDKENMSMQFCKTEDQIVEIFAKALYSISFEKNRLKSGMLKLDWADPARSNPFMTILREHVLLFSKKRHKVTPKLVPKFQKDTLTM</sequence>
<organism evidence="1 2">
    <name type="scientific">Solanum tuberosum</name>
    <name type="common">Potato</name>
    <dbReference type="NCBI Taxonomy" id="4113"/>
    <lineage>
        <taxon>Eukaryota</taxon>
        <taxon>Viridiplantae</taxon>
        <taxon>Streptophyta</taxon>
        <taxon>Embryophyta</taxon>
        <taxon>Tracheophyta</taxon>
        <taxon>Spermatophyta</taxon>
        <taxon>Magnoliopsida</taxon>
        <taxon>eudicotyledons</taxon>
        <taxon>Gunneridae</taxon>
        <taxon>Pentapetalae</taxon>
        <taxon>asterids</taxon>
        <taxon>lamiids</taxon>
        <taxon>Solanales</taxon>
        <taxon>Solanaceae</taxon>
        <taxon>Solanoideae</taxon>
        <taxon>Solaneae</taxon>
        <taxon>Solanum</taxon>
    </lineage>
</organism>
<dbReference type="AlphaFoldDB" id="M1DII2"/>
<accession>M1DII2</accession>
<evidence type="ECO:0000313" key="2">
    <source>
        <dbReference type="Proteomes" id="UP000011115"/>
    </source>
</evidence>
<dbReference type="Proteomes" id="UP000011115">
    <property type="component" value="Unassembled WGS sequence"/>
</dbReference>
<dbReference type="STRING" id="4113.M1DII2"/>
<dbReference type="EnsemblPlants" id="PGSC0003DMT400089609">
    <property type="protein sequence ID" value="PGSC0003DMT400089609"/>
    <property type="gene ID" value="PGSC0003DMG400039180"/>
</dbReference>
<proteinExistence type="predicted"/>
<dbReference type="eggNOG" id="KOG0017">
    <property type="taxonomic scope" value="Eukaryota"/>
</dbReference>